<feature type="region of interest" description="Disordered" evidence="1">
    <location>
        <begin position="99"/>
        <end position="126"/>
    </location>
</feature>
<gene>
    <name evidence="2" type="ORF">ABENE_17225</name>
</gene>
<sequence>MVAVSGAEAKDYKAAEKPGASGYFNVLEDGGFWTVGYTGEAGQSNREIAEYAMKRAADLAAEQHQEWFAVLTTTNRMVQAGVADDLQMRAGNFMGSGAGAGTSAPVSGAPSTNSQNNTGTFGGEAVPNNVLERWQPRRVRQTILVVELGSGDKASFPGLDHQPEIFPATSPAPVGPSK</sequence>
<dbReference type="EMBL" id="AWGB01000043">
    <property type="protein sequence ID" value="ESQ87608.1"/>
    <property type="molecule type" value="Genomic_DNA"/>
</dbReference>
<comment type="caution">
    <text evidence="2">The sequence shown here is derived from an EMBL/GenBank/DDBJ whole genome shotgun (WGS) entry which is preliminary data.</text>
</comment>
<evidence type="ECO:0000313" key="2">
    <source>
        <dbReference type="EMBL" id="ESQ87608.1"/>
    </source>
</evidence>
<accession>V4R856</accession>
<name>V4R856_9CAUL</name>
<protein>
    <submittedName>
        <fullName evidence="2">Uncharacterized protein</fullName>
    </submittedName>
</protein>
<dbReference type="AlphaFoldDB" id="V4R856"/>
<dbReference type="STRING" id="1121022.GCA_000376105_03740"/>
<feature type="compositionally biased region" description="Polar residues" evidence="1">
    <location>
        <begin position="109"/>
        <end position="119"/>
    </location>
</feature>
<keyword evidence="3" id="KW-1185">Reference proteome</keyword>
<feature type="region of interest" description="Disordered" evidence="1">
    <location>
        <begin position="152"/>
        <end position="178"/>
    </location>
</feature>
<proteinExistence type="predicted"/>
<reference evidence="2 3" key="1">
    <citation type="journal article" date="2014" name="Nature">
        <title>Sequential evolution of bacterial morphology by co-option of a developmental regulator.</title>
        <authorList>
            <person name="Jiang C."/>
            <person name="Brown P.J."/>
            <person name="Ducret A."/>
            <person name="Brun Y.V."/>
        </authorList>
    </citation>
    <scope>NUCLEOTIDE SEQUENCE [LARGE SCALE GENOMIC DNA]</scope>
    <source>
        <strain evidence="2 3">DSM 16100</strain>
    </source>
</reference>
<evidence type="ECO:0000256" key="1">
    <source>
        <dbReference type="SAM" id="MobiDB-lite"/>
    </source>
</evidence>
<evidence type="ECO:0000313" key="3">
    <source>
        <dbReference type="Proteomes" id="UP000017837"/>
    </source>
</evidence>
<organism evidence="2 3">
    <name type="scientific">Asticcacaulis benevestitus DSM 16100 = ATCC BAA-896</name>
    <dbReference type="NCBI Taxonomy" id="1121022"/>
    <lineage>
        <taxon>Bacteria</taxon>
        <taxon>Pseudomonadati</taxon>
        <taxon>Pseudomonadota</taxon>
        <taxon>Alphaproteobacteria</taxon>
        <taxon>Caulobacterales</taxon>
        <taxon>Caulobacteraceae</taxon>
        <taxon>Asticcacaulis</taxon>
    </lineage>
</organism>
<dbReference type="PATRIC" id="fig|1121022.4.peg.3514"/>
<dbReference type="Proteomes" id="UP000017837">
    <property type="component" value="Unassembled WGS sequence"/>
</dbReference>